<dbReference type="InterPro" id="IPR027417">
    <property type="entry name" value="P-loop_NTPase"/>
</dbReference>
<dbReference type="CDD" id="cd00383">
    <property type="entry name" value="trans_reg_C"/>
    <property type="match status" value="1"/>
</dbReference>
<keyword evidence="6" id="KW-1185">Reference proteome</keyword>
<dbReference type="SUPFAM" id="SSF52540">
    <property type="entry name" value="P-loop containing nucleoside triphosphate hydrolases"/>
    <property type="match status" value="1"/>
</dbReference>
<dbReference type="InterPro" id="IPR049945">
    <property type="entry name" value="AAA_22"/>
</dbReference>
<evidence type="ECO:0000259" key="4">
    <source>
        <dbReference type="PROSITE" id="PS51755"/>
    </source>
</evidence>
<sequence>MRHLPRSSTSSAIVIDRLRFTSTHASIHMATFNRTLNLATGVMELGRFQVDLGTRELRRDGVAIPVGSRAFDILAVLVSAGGRLVTKDELLSVVWPKTIVEENNIQVQLSALRKILGPDRNLVLTVPGRGYQLCVRKPDVASTSWLGGSMRDAHRLPPPLNIALVGRERAVQRILAMLESTRLVTLVGAGGVGKTQLSLEVARRTEQDSAESAYFVDLSGLTTRDRMLEAIMTGCGRPTGDAGVPAEGVACALSNLRGLLLIDNAEHLIAHVAEIVDALLAANNHVRVVVTSRERLRISPEQTFKVDPLETPPANAAPVDIPAHSAVRLFLQRANAMQVPVDADGRQLQLVGEICRRLDGIPLAIELAAARVADLGLDGARRCLDDRMAFLTGGYRTAPLRHQSLRATFDWSYALLGHIERTLFRRIAVFDRLFTLDALGAVACDATLSLGSAIAAIDALVANSLLNVQTEGPRVLYWLYESTRAYALQKLCDEGEVETVTMRYERNIIQLPSRCGGHQRKSESGNVRRPSPGEVHDTLNWVSAQNVDFAMT</sequence>
<dbReference type="InterPro" id="IPR001867">
    <property type="entry name" value="OmpR/PhoB-type_DNA-bd"/>
</dbReference>
<organism evidence="5 6">
    <name type="scientific">Paraburkholderia podalyriae</name>
    <dbReference type="NCBI Taxonomy" id="1938811"/>
    <lineage>
        <taxon>Bacteria</taxon>
        <taxon>Pseudomonadati</taxon>
        <taxon>Pseudomonadota</taxon>
        <taxon>Betaproteobacteria</taxon>
        <taxon>Burkholderiales</taxon>
        <taxon>Burkholderiaceae</taxon>
        <taxon>Paraburkholderia</taxon>
    </lineage>
</organism>
<feature type="DNA-binding region" description="OmpR/PhoB-type" evidence="2">
    <location>
        <begin position="40"/>
        <end position="135"/>
    </location>
</feature>
<dbReference type="InterPro" id="IPR016032">
    <property type="entry name" value="Sig_transdc_resp-reg_C-effctor"/>
</dbReference>
<dbReference type="Pfam" id="PF13401">
    <property type="entry name" value="AAA_22"/>
    <property type="match status" value="1"/>
</dbReference>
<keyword evidence="1 2" id="KW-0238">DNA-binding</keyword>
<dbReference type="PRINTS" id="PR00364">
    <property type="entry name" value="DISEASERSIST"/>
</dbReference>
<dbReference type="SUPFAM" id="SSF46894">
    <property type="entry name" value="C-terminal effector domain of the bipartite response regulators"/>
    <property type="match status" value="1"/>
</dbReference>
<evidence type="ECO:0000256" key="2">
    <source>
        <dbReference type="PROSITE-ProRule" id="PRU01091"/>
    </source>
</evidence>
<dbReference type="PROSITE" id="PS51755">
    <property type="entry name" value="OMPR_PHOB"/>
    <property type="match status" value="1"/>
</dbReference>
<dbReference type="InterPro" id="IPR036388">
    <property type="entry name" value="WH-like_DNA-bd_sf"/>
</dbReference>
<evidence type="ECO:0000313" key="6">
    <source>
        <dbReference type="Proteomes" id="UP000736373"/>
    </source>
</evidence>
<comment type="caution">
    <text evidence="5">The sequence shown here is derived from an EMBL/GenBank/DDBJ whole genome shotgun (WGS) entry which is preliminary data.</text>
</comment>
<dbReference type="PANTHER" id="PTHR47691:SF3">
    <property type="entry name" value="HTH-TYPE TRANSCRIPTIONAL REGULATOR RV0890C-RELATED"/>
    <property type="match status" value="1"/>
</dbReference>
<dbReference type="Gene3D" id="1.10.10.10">
    <property type="entry name" value="Winged helix-like DNA-binding domain superfamily/Winged helix DNA-binding domain"/>
    <property type="match status" value="1"/>
</dbReference>
<accession>A0ABR7PJB5</accession>
<proteinExistence type="predicted"/>
<feature type="region of interest" description="Disordered" evidence="3">
    <location>
        <begin position="515"/>
        <end position="536"/>
    </location>
</feature>
<dbReference type="PANTHER" id="PTHR47691">
    <property type="entry name" value="REGULATOR-RELATED"/>
    <property type="match status" value="1"/>
</dbReference>
<protein>
    <submittedName>
        <fullName evidence="5">Transcriptional regulator</fullName>
    </submittedName>
</protein>
<reference evidence="5 6" key="1">
    <citation type="submission" date="2019-09" db="EMBL/GenBank/DDBJ databases">
        <title>Paraburkholderia podalyriae sp. nov., A South African Podalyria-associated rhizobium.</title>
        <authorList>
            <person name="Mavima L."/>
            <person name="Beukes C.W."/>
            <person name="Palmer M."/>
            <person name="De Meyer S.E."/>
            <person name="James E.K."/>
            <person name="Maluk M."/>
            <person name="Avontuur J.R."/>
            <person name="Chan W.Y."/>
            <person name="Venter S.N."/>
            <person name="Steenkamp E.T."/>
        </authorList>
    </citation>
    <scope>NUCLEOTIDE SEQUENCE [LARGE SCALE GENOMIC DNA]</scope>
    <source>
        <strain evidence="5 6">WC7.3b</strain>
    </source>
</reference>
<dbReference type="Gene3D" id="3.40.50.300">
    <property type="entry name" value="P-loop containing nucleotide triphosphate hydrolases"/>
    <property type="match status" value="1"/>
</dbReference>
<evidence type="ECO:0000256" key="1">
    <source>
        <dbReference type="ARBA" id="ARBA00023125"/>
    </source>
</evidence>
<dbReference type="Proteomes" id="UP000736373">
    <property type="component" value="Unassembled WGS sequence"/>
</dbReference>
<evidence type="ECO:0000256" key="3">
    <source>
        <dbReference type="SAM" id="MobiDB-lite"/>
    </source>
</evidence>
<dbReference type="Pfam" id="PF00486">
    <property type="entry name" value="Trans_reg_C"/>
    <property type="match status" value="1"/>
</dbReference>
<dbReference type="EMBL" id="VZQQ01000004">
    <property type="protein sequence ID" value="MBC8746380.1"/>
    <property type="molecule type" value="Genomic_DNA"/>
</dbReference>
<dbReference type="SMART" id="SM00862">
    <property type="entry name" value="Trans_reg_C"/>
    <property type="match status" value="1"/>
</dbReference>
<name>A0ABR7PJB5_9BURK</name>
<gene>
    <name evidence="5" type="ORF">F6X42_07060</name>
</gene>
<feature type="domain" description="OmpR/PhoB-type" evidence="4">
    <location>
        <begin position="40"/>
        <end position="135"/>
    </location>
</feature>
<evidence type="ECO:0000313" key="5">
    <source>
        <dbReference type="EMBL" id="MBC8746380.1"/>
    </source>
</evidence>